<feature type="transmembrane region" description="Helical" evidence="6">
    <location>
        <begin position="33"/>
        <end position="58"/>
    </location>
</feature>
<dbReference type="EMBL" id="KN880551">
    <property type="protein sequence ID" value="KIY66534.1"/>
    <property type="molecule type" value="Genomic_DNA"/>
</dbReference>
<reference evidence="7 8" key="1">
    <citation type="journal article" date="2015" name="Fungal Genet. Biol.">
        <title>Evolution of novel wood decay mechanisms in Agaricales revealed by the genome sequences of Fistulina hepatica and Cylindrobasidium torrendii.</title>
        <authorList>
            <person name="Floudas D."/>
            <person name="Held B.W."/>
            <person name="Riley R."/>
            <person name="Nagy L.G."/>
            <person name="Koehler G."/>
            <person name="Ransdell A.S."/>
            <person name="Younus H."/>
            <person name="Chow J."/>
            <person name="Chiniquy J."/>
            <person name="Lipzen A."/>
            <person name="Tritt A."/>
            <person name="Sun H."/>
            <person name="Haridas S."/>
            <person name="LaButti K."/>
            <person name="Ohm R.A."/>
            <person name="Kues U."/>
            <person name="Blanchette R.A."/>
            <person name="Grigoriev I.V."/>
            <person name="Minto R.E."/>
            <person name="Hibbett D.S."/>
        </authorList>
    </citation>
    <scope>NUCLEOTIDE SEQUENCE [LARGE SCALE GENOMIC DNA]</scope>
    <source>
        <strain evidence="7 8">FP15055 ss-10</strain>
    </source>
</reference>
<dbReference type="Proteomes" id="UP000054007">
    <property type="component" value="Unassembled WGS sequence"/>
</dbReference>
<sequence>MSDSQSPPAGPQLEVAVVHPVFPIDDKAFPGLLVVNIVALLSTAALLSIVARVVWLACLRLYNRNITKTREYVFFQTQLGYYAACLLMANMSTSTAGLMGLPFLAQRAVVENSLCQAQAMLMQFGNAATAFFTVTIAVHTFTSLVLRRRQSPMVYSIVISFGWVFSAFFAALPLLFAQPRGPIYGQYQQSCGVRPPYPTLQFLLHILPVLIAAFGSATLYSLIFLVLRGTLVVKGGVKLALNPAERQIQSDDKDETYRIFITGVARSMLWFPIAYITLLVPYSVTKLLILAGFRVSLGALIFAYICWYILGVVNVLLMYNTFRVLRPAFDTKAIIDKADEGSFGTIEKLRPLALPEKYPVGRTITSGDWASHVPDHFNSQRKTEDEESAYGMPYGFRSGSPEEATNFGNLVVANVASPPTSLTRLGSQRSVTVPHARRDDPLPSLPVPPRRARSPPSSHGPSRNLTAQRNGSVSSMSTTDSDRAHLAPPPRPSRENPRNTTSINSTDLLNWISQQAPDGSMPSTVHSGARLSAVGPTVPRGVALNSRPRANSPPSVYSNHYRTHSPGSSSGGSSGGRSSYSSVSQYASQGGPHIPPKLGLPPRGVMGPPRNGSF</sequence>
<keyword evidence="4 6" id="KW-0472">Membrane</keyword>
<feature type="compositionally biased region" description="Polar residues" evidence="5">
    <location>
        <begin position="548"/>
        <end position="560"/>
    </location>
</feature>
<proteinExistence type="predicted"/>
<evidence type="ECO:0000256" key="3">
    <source>
        <dbReference type="ARBA" id="ARBA00022989"/>
    </source>
</evidence>
<dbReference type="OrthoDB" id="100006at2759"/>
<dbReference type="STRING" id="1314674.A0A0D7B8M9"/>
<name>A0A0D7B8M9_9AGAR</name>
<evidence type="ECO:0000256" key="2">
    <source>
        <dbReference type="ARBA" id="ARBA00022692"/>
    </source>
</evidence>
<feature type="transmembrane region" description="Helical" evidence="6">
    <location>
        <begin position="202"/>
        <end position="227"/>
    </location>
</feature>
<feature type="transmembrane region" description="Helical" evidence="6">
    <location>
        <begin position="153"/>
        <end position="176"/>
    </location>
</feature>
<dbReference type="PANTHER" id="PTHR23112">
    <property type="entry name" value="G PROTEIN-COUPLED RECEPTOR 157-RELATED"/>
    <property type="match status" value="1"/>
</dbReference>
<organism evidence="7 8">
    <name type="scientific">Cylindrobasidium torrendii FP15055 ss-10</name>
    <dbReference type="NCBI Taxonomy" id="1314674"/>
    <lineage>
        <taxon>Eukaryota</taxon>
        <taxon>Fungi</taxon>
        <taxon>Dikarya</taxon>
        <taxon>Basidiomycota</taxon>
        <taxon>Agaricomycotina</taxon>
        <taxon>Agaricomycetes</taxon>
        <taxon>Agaricomycetidae</taxon>
        <taxon>Agaricales</taxon>
        <taxon>Marasmiineae</taxon>
        <taxon>Physalacriaceae</taxon>
        <taxon>Cylindrobasidium</taxon>
    </lineage>
</organism>
<dbReference type="SUPFAM" id="SSF81321">
    <property type="entry name" value="Family A G protein-coupled receptor-like"/>
    <property type="match status" value="1"/>
</dbReference>
<evidence type="ECO:0000313" key="7">
    <source>
        <dbReference type="EMBL" id="KIY66534.1"/>
    </source>
</evidence>
<evidence type="ECO:0000256" key="4">
    <source>
        <dbReference type="ARBA" id="ARBA00023136"/>
    </source>
</evidence>
<keyword evidence="2 6" id="KW-0812">Transmembrane</keyword>
<feature type="transmembrane region" description="Helical" evidence="6">
    <location>
        <begin position="295"/>
        <end position="317"/>
    </location>
</feature>
<feature type="transmembrane region" description="Helical" evidence="6">
    <location>
        <begin position="268"/>
        <end position="289"/>
    </location>
</feature>
<feature type="region of interest" description="Disordered" evidence="5">
    <location>
        <begin position="371"/>
        <end position="397"/>
    </location>
</feature>
<dbReference type="PANTHER" id="PTHR23112:SF37">
    <property type="entry name" value="G PROTEIN-COUPLED RECEPTOR GPR1"/>
    <property type="match status" value="1"/>
</dbReference>
<feature type="compositionally biased region" description="Polar residues" evidence="5">
    <location>
        <begin position="500"/>
        <end position="526"/>
    </location>
</feature>
<dbReference type="GO" id="GO:0007189">
    <property type="term" value="P:adenylate cyclase-activating G protein-coupled receptor signaling pathway"/>
    <property type="evidence" value="ECO:0007669"/>
    <property type="project" value="TreeGrafter"/>
</dbReference>
<keyword evidence="8" id="KW-1185">Reference proteome</keyword>
<dbReference type="Gene3D" id="1.20.1070.10">
    <property type="entry name" value="Rhodopsin 7-helix transmembrane proteins"/>
    <property type="match status" value="1"/>
</dbReference>
<feature type="compositionally biased region" description="Low complexity" evidence="5">
    <location>
        <begin position="576"/>
        <end position="591"/>
    </location>
</feature>
<gene>
    <name evidence="7" type="ORF">CYLTODRAFT_455276</name>
</gene>
<evidence type="ECO:0008006" key="9">
    <source>
        <dbReference type="Google" id="ProtNLM"/>
    </source>
</evidence>
<evidence type="ECO:0000256" key="1">
    <source>
        <dbReference type="ARBA" id="ARBA00004141"/>
    </source>
</evidence>
<protein>
    <recommendedName>
        <fullName evidence="9">G-protein coupled receptors family 1 profile domain-containing protein</fullName>
    </recommendedName>
</protein>
<comment type="subcellular location">
    <subcellularLocation>
        <location evidence="1">Membrane</location>
        <topology evidence="1">Multi-pass membrane protein</topology>
    </subcellularLocation>
</comment>
<dbReference type="GO" id="GO:0005886">
    <property type="term" value="C:plasma membrane"/>
    <property type="evidence" value="ECO:0007669"/>
    <property type="project" value="TreeGrafter"/>
</dbReference>
<feature type="region of interest" description="Disordered" evidence="5">
    <location>
        <begin position="420"/>
        <end position="614"/>
    </location>
</feature>
<dbReference type="CDD" id="cd00637">
    <property type="entry name" value="7tm_classA_rhodopsin-like"/>
    <property type="match status" value="1"/>
</dbReference>
<dbReference type="GO" id="GO:0004930">
    <property type="term" value="F:G protein-coupled receptor activity"/>
    <property type="evidence" value="ECO:0007669"/>
    <property type="project" value="TreeGrafter"/>
</dbReference>
<feature type="transmembrane region" description="Helical" evidence="6">
    <location>
        <begin position="79"/>
        <end position="104"/>
    </location>
</feature>
<keyword evidence="3 6" id="KW-1133">Transmembrane helix</keyword>
<evidence type="ECO:0000313" key="8">
    <source>
        <dbReference type="Proteomes" id="UP000054007"/>
    </source>
</evidence>
<feature type="compositionally biased region" description="Polar residues" evidence="5">
    <location>
        <begin position="420"/>
        <end position="431"/>
    </location>
</feature>
<dbReference type="AlphaFoldDB" id="A0A0D7B8M9"/>
<feature type="compositionally biased region" description="Low complexity" evidence="5">
    <location>
        <begin position="454"/>
        <end position="463"/>
    </location>
</feature>
<evidence type="ECO:0000256" key="5">
    <source>
        <dbReference type="SAM" id="MobiDB-lite"/>
    </source>
</evidence>
<feature type="transmembrane region" description="Helical" evidence="6">
    <location>
        <begin position="124"/>
        <end position="146"/>
    </location>
</feature>
<feature type="compositionally biased region" description="Polar residues" evidence="5">
    <location>
        <begin position="464"/>
        <end position="479"/>
    </location>
</feature>
<evidence type="ECO:0000256" key="6">
    <source>
        <dbReference type="SAM" id="Phobius"/>
    </source>
</evidence>
<accession>A0A0D7B8M9</accession>